<dbReference type="AlphaFoldDB" id="A0A6B1G039"/>
<keyword evidence="8 10" id="KW-0030">Aminoacyl-tRNA synthetase</keyword>
<evidence type="ECO:0000256" key="5">
    <source>
        <dbReference type="ARBA" id="ARBA00022741"/>
    </source>
</evidence>
<dbReference type="GO" id="GO:0046872">
    <property type="term" value="F:metal ion binding"/>
    <property type="evidence" value="ECO:0007669"/>
    <property type="project" value="UniProtKB-KW"/>
</dbReference>
<dbReference type="Gene3D" id="3.40.50.620">
    <property type="entry name" value="HUPs"/>
    <property type="match status" value="1"/>
</dbReference>
<dbReference type="SUPFAM" id="SSF57770">
    <property type="entry name" value="Methionyl-tRNA synthetase (MetRS), Zn-domain"/>
    <property type="match status" value="1"/>
</dbReference>
<keyword evidence="10" id="KW-0479">Metal-binding</keyword>
<dbReference type="EC" id="6.1.1.10" evidence="10"/>
<dbReference type="PANTHER" id="PTHR45765">
    <property type="entry name" value="METHIONINE--TRNA LIGASE"/>
    <property type="match status" value="1"/>
</dbReference>
<dbReference type="CDD" id="cd00814">
    <property type="entry name" value="MetRS_core"/>
    <property type="match status" value="1"/>
</dbReference>
<dbReference type="GO" id="GO:0005524">
    <property type="term" value="F:ATP binding"/>
    <property type="evidence" value="ECO:0007669"/>
    <property type="project" value="UniProtKB-UniRule"/>
</dbReference>
<dbReference type="GO" id="GO:0004825">
    <property type="term" value="F:methionine-tRNA ligase activity"/>
    <property type="evidence" value="ECO:0007669"/>
    <property type="project" value="UniProtKB-UniRule"/>
</dbReference>
<dbReference type="InterPro" id="IPR033911">
    <property type="entry name" value="MetRS_core"/>
</dbReference>
<dbReference type="FunFam" id="2.20.28.20:FF:000001">
    <property type="entry name" value="Methionine--tRNA ligase"/>
    <property type="match status" value="1"/>
</dbReference>
<evidence type="ECO:0000259" key="12">
    <source>
        <dbReference type="Pfam" id="PF19303"/>
    </source>
</evidence>
<feature type="binding site" evidence="10">
    <location>
        <position position="368"/>
    </location>
    <ligand>
        <name>ATP</name>
        <dbReference type="ChEBI" id="CHEBI:30616"/>
    </ligand>
</feature>
<evidence type="ECO:0000256" key="10">
    <source>
        <dbReference type="HAMAP-Rule" id="MF_00098"/>
    </source>
</evidence>
<evidence type="ECO:0000256" key="2">
    <source>
        <dbReference type="ARBA" id="ARBA00008258"/>
    </source>
</evidence>
<dbReference type="Pfam" id="PF19303">
    <property type="entry name" value="Anticodon_3"/>
    <property type="match status" value="1"/>
</dbReference>
<dbReference type="HAMAP" id="MF_00098">
    <property type="entry name" value="Met_tRNA_synth_type1"/>
    <property type="match status" value="1"/>
</dbReference>
<evidence type="ECO:0000256" key="7">
    <source>
        <dbReference type="ARBA" id="ARBA00022917"/>
    </source>
</evidence>
<dbReference type="EMBL" id="VYDA01000499">
    <property type="protein sequence ID" value="MYH62803.1"/>
    <property type="molecule type" value="Genomic_DNA"/>
</dbReference>
<dbReference type="SUPFAM" id="SSF47323">
    <property type="entry name" value="Anticodon-binding domain of a subclass of class I aminoacyl-tRNA synthetases"/>
    <property type="match status" value="1"/>
</dbReference>
<evidence type="ECO:0000256" key="4">
    <source>
        <dbReference type="ARBA" id="ARBA00022598"/>
    </source>
</evidence>
<evidence type="ECO:0000259" key="11">
    <source>
        <dbReference type="Pfam" id="PF09334"/>
    </source>
</evidence>
<dbReference type="Gene3D" id="2.20.28.20">
    <property type="entry name" value="Methionyl-tRNA synthetase, Zn-domain"/>
    <property type="match status" value="1"/>
</dbReference>
<comment type="subcellular location">
    <subcellularLocation>
        <location evidence="1 10">Cytoplasm</location>
    </subcellularLocation>
</comment>
<feature type="domain" description="Methionyl/Leucyl tRNA synthetase" evidence="11">
    <location>
        <begin position="8"/>
        <end position="428"/>
    </location>
</feature>
<keyword evidence="5 10" id="KW-0547">Nucleotide-binding</keyword>
<dbReference type="InterPro" id="IPR023458">
    <property type="entry name" value="Met-tRNA_ligase_1"/>
</dbReference>
<accession>A0A6B1G039</accession>
<dbReference type="InterPro" id="IPR015413">
    <property type="entry name" value="Methionyl/Leucyl_tRNA_Synth"/>
</dbReference>
<evidence type="ECO:0000256" key="6">
    <source>
        <dbReference type="ARBA" id="ARBA00022840"/>
    </source>
</evidence>
<dbReference type="InterPro" id="IPR041872">
    <property type="entry name" value="Anticodon_Met"/>
</dbReference>
<dbReference type="PRINTS" id="PR01041">
    <property type="entry name" value="TRNASYNTHMET"/>
</dbReference>
<dbReference type="GO" id="GO:0006431">
    <property type="term" value="P:methionyl-tRNA aminoacylation"/>
    <property type="evidence" value="ECO:0007669"/>
    <property type="project" value="UniProtKB-UniRule"/>
</dbReference>
<comment type="catalytic activity">
    <reaction evidence="9 10">
        <text>tRNA(Met) + L-methionine + ATP = L-methionyl-tRNA(Met) + AMP + diphosphate</text>
        <dbReference type="Rhea" id="RHEA:13481"/>
        <dbReference type="Rhea" id="RHEA-COMP:9667"/>
        <dbReference type="Rhea" id="RHEA-COMP:9698"/>
        <dbReference type="ChEBI" id="CHEBI:30616"/>
        <dbReference type="ChEBI" id="CHEBI:33019"/>
        <dbReference type="ChEBI" id="CHEBI:57844"/>
        <dbReference type="ChEBI" id="CHEBI:78442"/>
        <dbReference type="ChEBI" id="CHEBI:78530"/>
        <dbReference type="ChEBI" id="CHEBI:456215"/>
        <dbReference type="EC" id="6.1.1.10"/>
    </reaction>
</comment>
<comment type="function">
    <text evidence="10">Is required not only for elongation of protein synthesis but also for the initiation of all mRNA translation through initiator tRNA(fMet) aminoacylation.</text>
</comment>
<dbReference type="InterPro" id="IPR009080">
    <property type="entry name" value="tRNAsynth_Ia_anticodon-bd"/>
</dbReference>
<feature type="binding site" evidence="10">
    <location>
        <position position="150"/>
    </location>
    <ligand>
        <name>Zn(2+)</name>
        <dbReference type="ChEBI" id="CHEBI:29105"/>
    </ligand>
</feature>
<keyword evidence="7 10" id="KW-0648">Protein biosynthesis</keyword>
<comment type="caution">
    <text evidence="10">Lacks conserved residue(s) required for the propagation of feature annotation.</text>
</comment>
<keyword evidence="3 10" id="KW-0963">Cytoplasm</keyword>
<evidence type="ECO:0000256" key="1">
    <source>
        <dbReference type="ARBA" id="ARBA00004496"/>
    </source>
</evidence>
<comment type="cofactor">
    <cofactor evidence="10">
        <name>Zn(2+)</name>
        <dbReference type="ChEBI" id="CHEBI:29105"/>
    </cofactor>
    <text evidence="10">Binds 1 zinc ion per subunit.</text>
</comment>
<reference evidence="13" key="1">
    <citation type="submission" date="2019-09" db="EMBL/GenBank/DDBJ databases">
        <title>Characterisation of the sponge microbiome using genome-centric metagenomics.</title>
        <authorList>
            <person name="Engelberts J.P."/>
            <person name="Robbins S.J."/>
            <person name="De Goeij J.M."/>
            <person name="Aranda M."/>
            <person name="Bell S.C."/>
            <person name="Webster N.S."/>
        </authorList>
    </citation>
    <scope>NUCLEOTIDE SEQUENCE</scope>
    <source>
        <strain evidence="13">SB0675_bin_29</strain>
    </source>
</reference>
<feature type="domain" description="Methionyl-tRNA synthetase anticodon-binding" evidence="12">
    <location>
        <begin position="440"/>
        <end position="544"/>
    </location>
</feature>
<comment type="caution">
    <text evidence="13">The sequence shown here is derived from an EMBL/GenBank/DDBJ whole genome shotgun (WGS) entry which is preliminary data.</text>
</comment>
<dbReference type="Pfam" id="PF09334">
    <property type="entry name" value="tRNA-synt_1g"/>
    <property type="match status" value="1"/>
</dbReference>
<evidence type="ECO:0000256" key="3">
    <source>
        <dbReference type="ARBA" id="ARBA00022490"/>
    </source>
</evidence>
<dbReference type="PANTHER" id="PTHR45765:SF1">
    <property type="entry name" value="METHIONINE--TRNA LIGASE, CYTOPLASMIC"/>
    <property type="match status" value="1"/>
</dbReference>
<dbReference type="InterPro" id="IPR029038">
    <property type="entry name" value="MetRS_Zn"/>
</dbReference>
<organism evidence="13">
    <name type="scientific">Caldilineaceae bacterium SB0675_bin_29</name>
    <dbReference type="NCBI Taxonomy" id="2605266"/>
    <lineage>
        <taxon>Bacteria</taxon>
        <taxon>Bacillati</taxon>
        <taxon>Chloroflexota</taxon>
        <taxon>Caldilineae</taxon>
        <taxon>Caldilineales</taxon>
        <taxon>Caldilineaceae</taxon>
    </lineage>
</organism>
<protein>
    <recommendedName>
        <fullName evidence="10">Methionine--tRNA ligase</fullName>
        <ecNumber evidence="10">6.1.1.10</ecNumber>
    </recommendedName>
    <alternativeName>
        <fullName evidence="10">Methionyl-tRNA synthetase</fullName>
        <shortName evidence="10">MetRS</shortName>
    </alternativeName>
</protein>
<comment type="subunit">
    <text evidence="10">Monomer.</text>
</comment>
<keyword evidence="6 10" id="KW-0067">ATP-binding</keyword>
<comment type="similarity">
    <text evidence="2 10">Belongs to the class-I aminoacyl-tRNA synthetase family. MetG type 1 subfamily.</text>
</comment>
<keyword evidence="10" id="KW-0862">Zinc</keyword>
<feature type="binding site" evidence="10">
    <location>
        <position position="147"/>
    </location>
    <ligand>
        <name>Zn(2+)</name>
        <dbReference type="ChEBI" id="CHEBI:29105"/>
    </ligand>
</feature>
<evidence type="ECO:0000256" key="8">
    <source>
        <dbReference type="ARBA" id="ARBA00023146"/>
    </source>
</evidence>
<feature type="short sequence motif" description="'KMSKS' region" evidence="10">
    <location>
        <begin position="365"/>
        <end position="369"/>
    </location>
</feature>
<feature type="binding site" evidence="10">
    <location>
        <position position="160"/>
    </location>
    <ligand>
        <name>Zn(2+)</name>
        <dbReference type="ChEBI" id="CHEBI:29105"/>
    </ligand>
</feature>
<dbReference type="Gene3D" id="1.10.730.10">
    <property type="entry name" value="Isoleucyl-tRNA Synthetase, Domain 1"/>
    <property type="match status" value="1"/>
</dbReference>
<proteinExistence type="inferred from homology"/>
<evidence type="ECO:0000313" key="13">
    <source>
        <dbReference type="EMBL" id="MYH62803.1"/>
    </source>
</evidence>
<dbReference type="GO" id="GO:0005829">
    <property type="term" value="C:cytosol"/>
    <property type="evidence" value="ECO:0007669"/>
    <property type="project" value="TreeGrafter"/>
</dbReference>
<feature type="binding site" evidence="10">
    <location>
        <position position="163"/>
    </location>
    <ligand>
        <name>Zn(2+)</name>
        <dbReference type="ChEBI" id="CHEBI:29105"/>
    </ligand>
</feature>
<dbReference type="SUPFAM" id="SSF52374">
    <property type="entry name" value="Nucleotidylyl transferase"/>
    <property type="match status" value="1"/>
</dbReference>
<evidence type="ECO:0000256" key="9">
    <source>
        <dbReference type="ARBA" id="ARBA00047364"/>
    </source>
</evidence>
<keyword evidence="4 10" id="KW-0436">Ligase</keyword>
<gene>
    <name evidence="10" type="primary">metG</name>
    <name evidence="13" type="ORF">F4148_13970</name>
</gene>
<sequence>MTEHGRKVLVCVAWPYANGEKHIGQIAGAYLPPDIFARYQRMAGNDVLMVSGSDTHGTPITLQAEREGLGPAEVVDKYHELFVEGCVAMGLTFDLYTHTDTQNHWDVTQQVFRRHMANEYIYREVQKQWYDPEAGRFLADRYVEGTCPFCGFAEARGDQCDNCGRLYDALELTDTRSKLSGSTELEVRETEHFFLDLGALNEPLLQWIGKDKEHWRNNVLNFTQGQLNLKELRGRAITRDIDWGIDIPLEGYESKCIYVWYDAVQGYLSAAIEWAALSGGKWQDWWDRDLSPDARHYYFIGKDNIPFHTQIWPGMIMAYNDEAEADVESANISGLSETAEPLKKARLHLPYDVPANEYLNFGGAQFSTSRGNVIGFNTVLEEFEADAWRYTLTAMAPETADTEFTWPDFIELVNNELVANWGNLVNRALGFAFRRFDGAVPVPGELDATDEALLAEIRGGFESVGALYEAVRLKAALQEARRLSQRVNQYLNEKEPWRTFGTDPEATATTVYVTLQAIDWLKLLWAPILPHSSELLHQYLGYSEPLFGQLDTSAVEDGRGSHVVLRYDHGSACGVWEAQNLAAGQHLRKPAPLFTKLDPAVVLGEENV</sequence>
<dbReference type="CDD" id="cd07957">
    <property type="entry name" value="Anticodon_Ia_Met"/>
    <property type="match status" value="1"/>
</dbReference>
<name>A0A6B1G039_9CHLR</name>
<dbReference type="InterPro" id="IPR014729">
    <property type="entry name" value="Rossmann-like_a/b/a_fold"/>
</dbReference>